<feature type="topological domain" description="Cytoplasmic" evidence="13">
    <location>
        <begin position="1"/>
        <end position="8"/>
    </location>
</feature>
<dbReference type="AlphaFoldDB" id="S3DKP4"/>
<evidence type="ECO:0000256" key="13">
    <source>
        <dbReference type="HAMAP-Rule" id="MF_01959"/>
    </source>
</evidence>
<organism evidence="17 18">
    <name type="scientific">Candidatus Photodesmus katoptron Akat1</name>
    <dbReference type="NCBI Taxonomy" id="1236703"/>
    <lineage>
        <taxon>Bacteria</taxon>
        <taxon>Pseudomonadati</taxon>
        <taxon>Pseudomonadota</taxon>
        <taxon>Gammaproteobacteria</taxon>
        <taxon>Vibrionales</taxon>
        <taxon>Vibrionaceae</taxon>
        <taxon>Candidatus Photodesmus</taxon>
    </lineage>
</organism>
<evidence type="ECO:0000256" key="3">
    <source>
        <dbReference type="ARBA" id="ARBA00022519"/>
    </source>
</evidence>
<dbReference type="Proteomes" id="UP000053688">
    <property type="component" value="Unassembled WGS sequence"/>
</dbReference>
<feature type="binding site" description="axial binding residue" evidence="13 14">
    <location>
        <position position="134"/>
    </location>
    <ligand>
        <name>heme</name>
        <dbReference type="ChEBI" id="CHEBI:30413"/>
    </ligand>
    <ligandPart>
        <name>Fe</name>
        <dbReference type="ChEBI" id="CHEBI:18248"/>
    </ligandPart>
</feature>
<dbReference type="HAMAP" id="MF_01959">
    <property type="entry name" value="CcmE"/>
    <property type="match status" value="1"/>
</dbReference>
<evidence type="ECO:0000256" key="8">
    <source>
        <dbReference type="ARBA" id="ARBA00022968"/>
    </source>
</evidence>
<comment type="subcellular location">
    <subcellularLocation>
        <location evidence="1">Cell inner membrane</location>
    </subcellularLocation>
    <subcellularLocation>
        <location evidence="13">Cell membrane</location>
        <topology evidence="13">Single-pass type II membrane protein</topology>
    </subcellularLocation>
</comment>
<evidence type="ECO:0000313" key="17">
    <source>
        <dbReference type="EMBL" id="EPE37694.1"/>
    </source>
</evidence>
<dbReference type="Pfam" id="PF03100">
    <property type="entry name" value="CcmE"/>
    <property type="match status" value="1"/>
</dbReference>
<keyword evidence="8 13" id="KW-0735">Signal-anchor</keyword>
<comment type="similarity">
    <text evidence="13">Belongs to the CcmE/CycJ family.</text>
</comment>
<dbReference type="Gene3D" id="2.40.50.140">
    <property type="entry name" value="Nucleic acid-binding proteins"/>
    <property type="match status" value="1"/>
</dbReference>
<feature type="topological domain" description="Extracellular" evidence="13">
    <location>
        <begin position="30"/>
        <end position="160"/>
    </location>
</feature>
<feature type="region of interest" description="Disordered" evidence="15">
    <location>
        <begin position="139"/>
        <end position="160"/>
    </location>
</feature>
<evidence type="ECO:0000256" key="12">
    <source>
        <dbReference type="ARBA" id="ARBA00056663"/>
    </source>
</evidence>
<evidence type="ECO:0000256" key="16">
    <source>
        <dbReference type="SAM" id="Phobius"/>
    </source>
</evidence>
<dbReference type="STRING" id="28176.CF66_2270"/>
<dbReference type="GO" id="GO:0017003">
    <property type="term" value="P:protein-heme linkage"/>
    <property type="evidence" value="ECO:0007669"/>
    <property type="project" value="UniProtKB-UniRule"/>
</dbReference>
<evidence type="ECO:0000256" key="14">
    <source>
        <dbReference type="PIRSR" id="PIRSR604329-50"/>
    </source>
</evidence>
<accession>S3DKP4</accession>
<keyword evidence="6 13" id="KW-0479">Metal-binding</keyword>
<dbReference type="GO" id="GO:0005886">
    <property type="term" value="C:plasma membrane"/>
    <property type="evidence" value="ECO:0007669"/>
    <property type="project" value="UniProtKB-SubCell"/>
</dbReference>
<dbReference type="PATRIC" id="fig|1236703.3.peg.141"/>
<keyword evidence="2 13" id="KW-1003">Cell membrane</keyword>
<gene>
    <name evidence="13" type="primary">ccmE</name>
    <name evidence="13" type="synonym">cycJ</name>
    <name evidence="17" type="ORF">O1U_0153</name>
</gene>
<comment type="function">
    <text evidence="12 13">Heme chaperone required for the biogenesis of c-type cytochromes. Transiently binds heme delivered by CcmC and transfers the heme to apo-cytochromes in a process facilitated by CcmF and CcmH.</text>
</comment>
<dbReference type="GO" id="GO:0017004">
    <property type="term" value="P:cytochrome complex assembly"/>
    <property type="evidence" value="ECO:0007669"/>
    <property type="project" value="UniProtKB-KW"/>
</dbReference>
<evidence type="ECO:0000256" key="6">
    <source>
        <dbReference type="ARBA" id="ARBA00022723"/>
    </source>
</evidence>
<protein>
    <recommendedName>
        <fullName evidence="13">Cytochrome c-type biogenesis protein CcmE</fullName>
    </recommendedName>
    <alternativeName>
        <fullName evidence="13">Cytochrome c maturation protein E</fullName>
    </alternativeName>
    <alternativeName>
        <fullName evidence="13">Heme chaperone CcmE</fullName>
    </alternativeName>
</protein>
<proteinExistence type="inferred from homology"/>
<evidence type="ECO:0000256" key="15">
    <source>
        <dbReference type="SAM" id="MobiDB-lite"/>
    </source>
</evidence>
<dbReference type="PANTHER" id="PTHR34128">
    <property type="entry name" value="CYTOCHROME C-TYPE BIOGENESIS PROTEIN CCME HOMOLOG, MITOCHONDRIAL"/>
    <property type="match status" value="1"/>
</dbReference>
<evidence type="ECO:0000256" key="1">
    <source>
        <dbReference type="ARBA" id="ARBA00004533"/>
    </source>
</evidence>
<evidence type="ECO:0000256" key="9">
    <source>
        <dbReference type="ARBA" id="ARBA00022989"/>
    </source>
</evidence>
<evidence type="ECO:0000256" key="5">
    <source>
        <dbReference type="ARBA" id="ARBA00022692"/>
    </source>
</evidence>
<keyword evidence="7 13" id="KW-0201">Cytochrome c-type biogenesis</keyword>
<evidence type="ECO:0000256" key="11">
    <source>
        <dbReference type="ARBA" id="ARBA00023136"/>
    </source>
</evidence>
<dbReference type="GO" id="GO:0046872">
    <property type="term" value="F:metal ion binding"/>
    <property type="evidence" value="ECO:0007669"/>
    <property type="project" value="UniProtKB-KW"/>
</dbReference>
<dbReference type="GO" id="GO:0020037">
    <property type="term" value="F:heme binding"/>
    <property type="evidence" value="ECO:0007669"/>
    <property type="project" value="InterPro"/>
</dbReference>
<dbReference type="InterPro" id="IPR012340">
    <property type="entry name" value="NA-bd_OB-fold"/>
</dbReference>
<keyword evidence="4 13" id="KW-0349">Heme</keyword>
<feature type="compositionally biased region" description="Basic and acidic residues" evidence="15">
    <location>
        <begin position="151"/>
        <end position="160"/>
    </location>
</feature>
<keyword evidence="11 13" id="KW-0472">Membrane</keyword>
<keyword evidence="5 13" id="KW-0812">Transmembrane</keyword>
<dbReference type="FunFam" id="2.40.50.140:FF:000104">
    <property type="entry name" value="Cytochrome c-type biogenesis protein CcmE"/>
    <property type="match status" value="1"/>
</dbReference>
<evidence type="ECO:0000256" key="4">
    <source>
        <dbReference type="ARBA" id="ARBA00022617"/>
    </source>
</evidence>
<dbReference type="EMBL" id="AMSD01000001">
    <property type="protein sequence ID" value="EPE37694.1"/>
    <property type="molecule type" value="Genomic_DNA"/>
</dbReference>
<dbReference type="eggNOG" id="COG2332">
    <property type="taxonomic scope" value="Bacteria"/>
</dbReference>
<keyword evidence="10 13" id="KW-0408">Iron</keyword>
<sequence>MNSKYKKRLGLIFLMFTSIAGMISLVLYALKENIDFFYTPTELIYGKGHSLAKPKIGQRLRVGGTVLNGSVNRDLNSLQVSFRLHDMNSSIVVLYDGILPDLFREGQGIVAQGFLLDSSTFKASQVLAKHDEEYMPFGEAESMKKTHKPIQHSDKQVSMK</sequence>
<evidence type="ECO:0000256" key="7">
    <source>
        <dbReference type="ARBA" id="ARBA00022748"/>
    </source>
</evidence>
<dbReference type="NCBIfam" id="NF009727">
    <property type="entry name" value="PRK13254.1-1"/>
    <property type="match status" value="1"/>
</dbReference>
<dbReference type="SUPFAM" id="SSF82093">
    <property type="entry name" value="Heme chaperone CcmE"/>
    <property type="match status" value="1"/>
</dbReference>
<dbReference type="RefSeq" id="WP_016503492.1">
    <property type="nucleotide sequence ID" value="NZ_AMSD01000001.1"/>
</dbReference>
<evidence type="ECO:0000313" key="18">
    <source>
        <dbReference type="Proteomes" id="UP000053688"/>
    </source>
</evidence>
<name>S3DKP4_9GAMM</name>
<dbReference type="NCBIfam" id="NF009638">
    <property type="entry name" value="PRK13165.1"/>
    <property type="match status" value="1"/>
</dbReference>
<dbReference type="InterPro" id="IPR036127">
    <property type="entry name" value="CcmE-like_sf"/>
</dbReference>
<evidence type="ECO:0000256" key="10">
    <source>
        <dbReference type="ARBA" id="ARBA00023004"/>
    </source>
</evidence>
<reference evidence="17 18" key="1">
    <citation type="journal article" date="2014" name="Environ. Microbiol.">
        <title>Genomic signatures of obligate host dependence in the luminous bacterial symbiont of a vertebrate.</title>
        <authorList>
            <person name="Hendry T.A."/>
            <person name="de Wet J.R."/>
            <person name="Dunlap P.V."/>
        </authorList>
    </citation>
    <scope>NUCLEOTIDE SEQUENCE [LARGE SCALE GENOMIC DNA]</scope>
    <source>
        <strain evidence="17 18">Akat1</strain>
    </source>
</reference>
<dbReference type="InterPro" id="IPR004329">
    <property type="entry name" value="CcmE"/>
</dbReference>
<feature type="transmembrane region" description="Helical" evidence="16">
    <location>
        <begin position="9"/>
        <end position="30"/>
    </location>
</feature>
<dbReference type="PANTHER" id="PTHR34128:SF2">
    <property type="entry name" value="CYTOCHROME C-TYPE BIOGENESIS PROTEIN CCME HOMOLOG, MITOCHONDRIAL"/>
    <property type="match status" value="1"/>
</dbReference>
<evidence type="ECO:0000256" key="2">
    <source>
        <dbReference type="ARBA" id="ARBA00022475"/>
    </source>
</evidence>
<comment type="caution">
    <text evidence="17">The sequence shown here is derived from an EMBL/GenBank/DDBJ whole genome shotgun (WGS) entry which is preliminary data.</text>
</comment>
<feature type="binding site" description="covalent" evidence="13 14">
    <location>
        <position position="130"/>
    </location>
    <ligand>
        <name>heme</name>
        <dbReference type="ChEBI" id="CHEBI:30413"/>
    </ligand>
</feature>
<keyword evidence="18" id="KW-1185">Reference proteome</keyword>
<keyword evidence="9 13" id="KW-1133">Transmembrane helix</keyword>
<keyword evidence="3" id="KW-0997">Cell inner membrane</keyword>